<dbReference type="InterPro" id="IPR048679">
    <property type="entry name" value="ICAM1_3_5_D2"/>
</dbReference>
<dbReference type="InterPro" id="IPR036179">
    <property type="entry name" value="Ig-like_dom_sf"/>
</dbReference>
<dbReference type="GO" id="GO:0005178">
    <property type="term" value="F:integrin binding"/>
    <property type="evidence" value="ECO:0007669"/>
    <property type="project" value="InterPro"/>
</dbReference>
<dbReference type="Pfam" id="PF03921">
    <property type="entry name" value="ICAM_N"/>
    <property type="match status" value="1"/>
</dbReference>
<dbReference type="PROSITE" id="PS50835">
    <property type="entry name" value="IG_LIKE"/>
    <property type="match status" value="4"/>
</dbReference>
<evidence type="ECO:0000313" key="16">
    <source>
        <dbReference type="RefSeq" id="XP_020654331.2"/>
    </source>
</evidence>
<dbReference type="InterPro" id="IPR013783">
    <property type="entry name" value="Ig-like_fold"/>
</dbReference>
<dbReference type="InterPro" id="IPR047012">
    <property type="entry name" value="ICAM_VCAM"/>
</dbReference>
<organism evidence="15 16">
    <name type="scientific">Pogona vitticeps</name>
    <name type="common">central bearded dragon</name>
    <dbReference type="NCBI Taxonomy" id="103695"/>
    <lineage>
        <taxon>Eukaryota</taxon>
        <taxon>Metazoa</taxon>
        <taxon>Chordata</taxon>
        <taxon>Craniata</taxon>
        <taxon>Vertebrata</taxon>
        <taxon>Euteleostomi</taxon>
        <taxon>Lepidosauria</taxon>
        <taxon>Squamata</taxon>
        <taxon>Bifurcata</taxon>
        <taxon>Unidentata</taxon>
        <taxon>Episquamata</taxon>
        <taxon>Toxicofera</taxon>
        <taxon>Iguania</taxon>
        <taxon>Acrodonta</taxon>
        <taxon>Agamidae</taxon>
        <taxon>Amphibolurinae</taxon>
        <taxon>Pogona</taxon>
    </lineage>
</organism>
<dbReference type="GeneID" id="110081726"/>
<keyword evidence="3 12" id="KW-0812">Transmembrane</keyword>
<dbReference type="KEGG" id="pvt:110081726"/>
<keyword evidence="11" id="KW-0393">Immunoglobulin domain</keyword>
<evidence type="ECO:0000256" key="10">
    <source>
        <dbReference type="ARBA" id="ARBA00023180"/>
    </source>
</evidence>
<comment type="similarity">
    <text evidence="2">Belongs to the immunoglobulin superfamily. ICAM family.</text>
</comment>
<evidence type="ECO:0000256" key="1">
    <source>
        <dbReference type="ARBA" id="ARBA00004479"/>
    </source>
</evidence>
<dbReference type="Pfam" id="PF13927">
    <property type="entry name" value="Ig_3"/>
    <property type="match status" value="1"/>
</dbReference>
<feature type="transmembrane region" description="Helical" evidence="12">
    <location>
        <begin position="901"/>
        <end position="928"/>
    </location>
</feature>
<feature type="domain" description="Ig-like" evidence="14">
    <location>
        <begin position="407"/>
        <end position="482"/>
    </location>
</feature>
<evidence type="ECO:0000256" key="12">
    <source>
        <dbReference type="SAM" id="Phobius"/>
    </source>
</evidence>
<evidence type="ECO:0000256" key="4">
    <source>
        <dbReference type="ARBA" id="ARBA00022729"/>
    </source>
</evidence>
<dbReference type="AlphaFoldDB" id="A0A6J0U0S9"/>
<evidence type="ECO:0000256" key="8">
    <source>
        <dbReference type="ARBA" id="ARBA00023136"/>
    </source>
</evidence>
<reference evidence="16" key="2">
    <citation type="submission" date="2025-08" db="UniProtKB">
        <authorList>
            <consortium name="RefSeq"/>
        </authorList>
    </citation>
    <scope>IDENTIFICATION</scope>
</reference>
<proteinExistence type="inferred from homology"/>
<evidence type="ECO:0000256" key="5">
    <source>
        <dbReference type="ARBA" id="ARBA00022737"/>
    </source>
</evidence>
<feature type="signal peptide" evidence="13">
    <location>
        <begin position="1"/>
        <end position="23"/>
    </location>
</feature>
<dbReference type="Gene3D" id="2.60.40.10">
    <property type="entry name" value="Immunoglobulins"/>
    <property type="match status" value="10"/>
</dbReference>
<feature type="domain" description="Ig-like" evidence="14">
    <location>
        <begin position="520"/>
        <end position="647"/>
    </location>
</feature>
<keyword evidence="9" id="KW-1015">Disulfide bond</keyword>
<keyword evidence="10" id="KW-0325">Glycoprotein</keyword>
<dbReference type="GO" id="GO:0006955">
    <property type="term" value="P:immune response"/>
    <property type="evidence" value="ECO:0007669"/>
    <property type="project" value="UniProtKB-ARBA"/>
</dbReference>
<sequence length="970" mass="106121">MKLPRHPFSGSGALLLLSLLAGAEQPAFDVSIWPENPMVEHGGSLELNCSTSCQEADAKGGLETSLIKARKDNGTGWARFQLVNITEWASAVECSFSCYGEHKSVRANILVYQIPELVAWAPVPMMEAGKAYNLACRVANVAPIRNLTVTLRQGTEDLHVETFESQSTPEATDVVVMHTITAEKEDHGEELTCHAALDLRPEGHLFEKASLGMVLKVYDFPMDPQLHTLRYIEANSSTTAQCDVVGVFPAKEAQFDLTFAEEKLNFSISVLDDTMRAQAHLSSFSTGNHILNCTVVLGPVTRSSVETVHVYSFPEPSLVIYPSQTLANNPVTIICDSSATLPLSISLQIKNNSGKVLASSDRPPLKLTLTALEEYDGREFVCQVEMAIGEDMIIKRSSANLTVFYVPEMDDSVCPSNHTWVEGTRQALRCIAKGNPKPTMTCSKEGVPHRDLEKEEQVTRSLAGVYNCTAVNKFGSSSRTVAIYVEYGPELDEAGCPSNQTWLERTLQKLSCQAEGLPIPDVSCMKDGKVWDTRRMQNVTQSHAGVYLCNASNAHGSRSKMVTVQVEYKPDMDDSSCPYNWTWTVGAEQMFTCFAWGNPAPTVECTKDNISYSSPGILHTVTREYAGPYLCTATNRHGSSTRTVSIQVEYKPEMNDSSCPSLWTLVEEASSTFACKAEGLPPPDVVCTKDGRLDHFSQRQEIAVENGTFWCNATNSHGTVAKLVTVVVETKPKIDESTCPSNQIWLEGTLQLLTCKANGIPTPVVSCAKEGTTEEFYGGQNVSRNDSGIYECKATNSHGTKKWMVNVQVEYRPVISILEVSASLPIRRGENFSITCHADGSPAASFSWRTPPASNLNYLGNNSTVAIVGADGHNSGVYECTASNKHGKQQSQVDIHVEDHWLYIVVVIAIAGATMLVLGGMAGVIYYLKSTACKKGEYNVRDAENSTEATCLNRERPCDIDIYGIQLTRT</sequence>
<protein>
    <submittedName>
        <fullName evidence="16">Intercellular adhesion molecule 5</fullName>
    </submittedName>
</protein>
<dbReference type="RefSeq" id="XP_020654331.2">
    <property type="nucleotide sequence ID" value="XM_020798672.2"/>
</dbReference>
<keyword evidence="4 13" id="KW-0732">Signal</keyword>
<dbReference type="CTD" id="7087"/>
<reference evidence="15" key="1">
    <citation type="submission" date="2025-05" db="UniProtKB">
        <authorList>
            <consortium name="RefSeq"/>
        </authorList>
    </citation>
    <scope>NUCLEOTIDE SEQUENCE [LARGE SCALE GENOMIC DNA]</scope>
</reference>
<gene>
    <name evidence="16" type="primary">ICAM5</name>
</gene>
<dbReference type="SUPFAM" id="SSF48726">
    <property type="entry name" value="Immunoglobulin"/>
    <property type="match status" value="10"/>
</dbReference>
<dbReference type="InterPro" id="IPR003599">
    <property type="entry name" value="Ig_sub"/>
</dbReference>
<accession>A0A6J0U0S9</accession>
<evidence type="ECO:0000313" key="15">
    <source>
        <dbReference type="Proteomes" id="UP001652642"/>
    </source>
</evidence>
<evidence type="ECO:0000256" key="6">
    <source>
        <dbReference type="ARBA" id="ARBA00022889"/>
    </source>
</evidence>
<dbReference type="PRINTS" id="PR01472">
    <property type="entry name" value="ICAMVCAM1"/>
</dbReference>
<feature type="domain" description="Ig-like" evidence="14">
    <location>
        <begin position="813"/>
        <end position="896"/>
    </location>
</feature>
<evidence type="ECO:0000256" key="13">
    <source>
        <dbReference type="SAM" id="SignalP"/>
    </source>
</evidence>
<dbReference type="GO" id="GO:1901701">
    <property type="term" value="P:cellular response to oxygen-containing compound"/>
    <property type="evidence" value="ECO:0007669"/>
    <property type="project" value="UniProtKB-ARBA"/>
</dbReference>
<dbReference type="InterPro" id="IPR013768">
    <property type="entry name" value="ICAM_N"/>
</dbReference>
<evidence type="ECO:0000256" key="7">
    <source>
        <dbReference type="ARBA" id="ARBA00022989"/>
    </source>
</evidence>
<dbReference type="GO" id="GO:0098609">
    <property type="term" value="P:cell-cell adhesion"/>
    <property type="evidence" value="ECO:0007669"/>
    <property type="project" value="InterPro"/>
</dbReference>
<dbReference type="InParanoid" id="A0A6J0U0S9"/>
<comment type="subcellular location">
    <subcellularLocation>
        <location evidence="1">Membrane</location>
        <topology evidence="1">Single-pass type I membrane protein</topology>
    </subcellularLocation>
</comment>
<keyword evidence="15" id="KW-1185">Reference proteome</keyword>
<dbReference type="SMART" id="SM00408">
    <property type="entry name" value="IGc2"/>
    <property type="match status" value="6"/>
</dbReference>
<dbReference type="InterPro" id="IPR003987">
    <property type="entry name" value="ICAM_VCAM_N"/>
</dbReference>
<feature type="chain" id="PRO_5047355543" evidence="13">
    <location>
        <begin position="24"/>
        <end position="970"/>
    </location>
</feature>
<keyword evidence="6" id="KW-0130">Cell adhesion</keyword>
<feature type="domain" description="Ig-like" evidence="14">
    <location>
        <begin position="732"/>
        <end position="808"/>
    </location>
</feature>
<dbReference type="InterPro" id="IPR003598">
    <property type="entry name" value="Ig_sub2"/>
</dbReference>
<keyword evidence="7 12" id="KW-1133">Transmembrane helix</keyword>
<evidence type="ECO:0000259" key="14">
    <source>
        <dbReference type="PROSITE" id="PS50835"/>
    </source>
</evidence>
<evidence type="ECO:0000256" key="2">
    <source>
        <dbReference type="ARBA" id="ARBA00005925"/>
    </source>
</evidence>
<keyword evidence="8 12" id="KW-0472">Membrane</keyword>
<dbReference type="SMART" id="SM00409">
    <property type="entry name" value="IG"/>
    <property type="match status" value="8"/>
</dbReference>
<dbReference type="Proteomes" id="UP001652642">
    <property type="component" value="Chromosome 2"/>
</dbReference>
<dbReference type="PANTHER" id="PTHR13771">
    <property type="entry name" value="INTERCELLULAR ADHESION MOLECULE"/>
    <property type="match status" value="1"/>
</dbReference>
<keyword evidence="5" id="KW-0677">Repeat</keyword>
<dbReference type="InterPro" id="IPR007110">
    <property type="entry name" value="Ig-like_dom"/>
</dbReference>
<evidence type="ECO:0000256" key="3">
    <source>
        <dbReference type="ARBA" id="ARBA00022692"/>
    </source>
</evidence>
<evidence type="ECO:0000256" key="11">
    <source>
        <dbReference type="ARBA" id="ARBA00023319"/>
    </source>
</evidence>
<dbReference type="GO" id="GO:0005886">
    <property type="term" value="C:plasma membrane"/>
    <property type="evidence" value="ECO:0007669"/>
    <property type="project" value="TreeGrafter"/>
</dbReference>
<dbReference type="PANTHER" id="PTHR13771:SF9">
    <property type="entry name" value="INTERCELLULAR ADHESION MOLECULE 5"/>
    <property type="match status" value="1"/>
</dbReference>
<dbReference type="OrthoDB" id="6250964at2759"/>
<evidence type="ECO:0000256" key="9">
    <source>
        <dbReference type="ARBA" id="ARBA00023157"/>
    </source>
</evidence>
<dbReference type="Pfam" id="PF21146">
    <property type="entry name" value="ICAM1_3_5_D2"/>
    <property type="match status" value="1"/>
</dbReference>
<name>A0A6J0U0S9_9SAUR</name>